<evidence type="ECO:0000256" key="1">
    <source>
        <dbReference type="SAM" id="MobiDB-lite"/>
    </source>
</evidence>
<evidence type="ECO:0000313" key="3">
    <source>
        <dbReference type="Proteomes" id="UP001168146"/>
    </source>
</evidence>
<evidence type="ECO:0000313" key="2">
    <source>
        <dbReference type="EMBL" id="KAK0310222.1"/>
    </source>
</evidence>
<feature type="region of interest" description="Disordered" evidence="1">
    <location>
        <begin position="203"/>
        <end position="223"/>
    </location>
</feature>
<feature type="region of interest" description="Disordered" evidence="1">
    <location>
        <begin position="339"/>
        <end position="383"/>
    </location>
</feature>
<feature type="compositionally biased region" description="Polar residues" evidence="1">
    <location>
        <begin position="19"/>
        <end position="29"/>
    </location>
</feature>
<feature type="region of interest" description="Disordered" evidence="1">
    <location>
        <begin position="443"/>
        <end position="465"/>
    </location>
</feature>
<feature type="region of interest" description="Disordered" evidence="1">
    <location>
        <begin position="515"/>
        <end position="553"/>
    </location>
</feature>
<feature type="compositionally biased region" description="Polar residues" evidence="1">
    <location>
        <begin position="246"/>
        <end position="268"/>
    </location>
</feature>
<proteinExistence type="predicted"/>
<feature type="region of interest" description="Disordered" evidence="1">
    <location>
        <begin position="19"/>
        <end position="101"/>
    </location>
</feature>
<dbReference type="AlphaFoldDB" id="A0AAN6J711"/>
<reference evidence="2" key="1">
    <citation type="submission" date="2021-12" db="EMBL/GenBank/DDBJ databases">
        <title>Black yeast isolated from Biological Soil Crust.</title>
        <authorList>
            <person name="Kurbessoian T."/>
        </authorList>
    </citation>
    <scope>NUCLEOTIDE SEQUENCE</scope>
    <source>
        <strain evidence="2">CCFEE 5208</strain>
    </source>
</reference>
<name>A0AAN6J711_9PEZI</name>
<sequence>MATVPPMFAAMRLSSLANNDDAPTTTSQDPFWHATPRTLTIPGESASGKAAMHKSTSPTTMTSAARSLTRPSSNRGQTVPQPPTTKQPRQAASATARRPQCTHMTMDRVHGNLTCHMCGKVGIGWLYVCTQDRDFDQLGSSNPSGNFSLIPSDSGYYDIQARLAESIGITAGVVEGIGNRAYSVEQVDKLIQQKVHLLATIRRQETSSTSDSPQAQTARSRTQSATESIIASVGIAANPPVQISVSRTQVSNSDSTPTSQIDGTTGSSRKIKSKKQNCNFQVCHACRPFFKDRLYMSFAMMLSGRLPAITKEDIKRLPMLDPAIVRNLGVHGTYRSPIPTPLSTRFGRNVHQGDGTDEDASDWTPTSATISEASDSDRQEEPDLYPCPGAGICPLWSRYSGCAYDAGQFDDGLRALNHGFGPEPDLTRMTPDNSLTRLRRVRGSISDTPGGGSTSTASSISLPTPGIAPLTPITPTDQSFEDALTMRLSKPGKAATICEPYLTGKQRSGRYGLGLGLHGKDSSSSLGSEVEVEGGVALREDGVPDILTDDEQR</sequence>
<comment type="caution">
    <text evidence="2">The sequence shown here is derived from an EMBL/GenBank/DDBJ whole genome shotgun (WGS) entry which is preliminary data.</text>
</comment>
<organism evidence="2 3">
    <name type="scientific">Friedmanniomyces endolithicus</name>
    <dbReference type="NCBI Taxonomy" id="329885"/>
    <lineage>
        <taxon>Eukaryota</taxon>
        <taxon>Fungi</taxon>
        <taxon>Dikarya</taxon>
        <taxon>Ascomycota</taxon>
        <taxon>Pezizomycotina</taxon>
        <taxon>Dothideomycetes</taxon>
        <taxon>Dothideomycetidae</taxon>
        <taxon>Mycosphaerellales</taxon>
        <taxon>Teratosphaeriaceae</taxon>
        <taxon>Friedmanniomyces</taxon>
    </lineage>
</organism>
<feature type="compositionally biased region" description="Polar residues" evidence="1">
    <location>
        <begin position="206"/>
        <end position="223"/>
    </location>
</feature>
<feature type="region of interest" description="Disordered" evidence="1">
    <location>
        <begin position="246"/>
        <end position="273"/>
    </location>
</feature>
<feature type="compositionally biased region" description="Low complexity" evidence="1">
    <location>
        <begin position="522"/>
        <end position="537"/>
    </location>
</feature>
<gene>
    <name evidence="2" type="ORF">LTR82_014904</name>
</gene>
<feature type="compositionally biased region" description="Polar residues" evidence="1">
    <location>
        <begin position="363"/>
        <end position="373"/>
    </location>
</feature>
<dbReference type="EMBL" id="JASUXU010000077">
    <property type="protein sequence ID" value="KAK0310222.1"/>
    <property type="molecule type" value="Genomic_DNA"/>
</dbReference>
<feature type="compositionally biased region" description="Polar residues" evidence="1">
    <location>
        <begin position="54"/>
        <end position="76"/>
    </location>
</feature>
<accession>A0AAN6J711</accession>
<dbReference type="Proteomes" id="UP001168146">
    <property type="component" value="Unassembled WGS sequence"/>
</dbReference>
<protein>
    <submittedName>
        <fullName evidence="2">Uncharacterized protein</fullName>
    </submittedName>
</protein>